<proteinExistence type="predicted"/>
<dbReference type="EMBL" id="CAQJ01000001">
    <property type="protein sequence ID" value="CCQ89152.1"/>
    <property type="molecule type" value="Genomic_DNA"/>
</dbReference>
<dbReference type="Pfam" id="PF04367">
    <property type="entry name" value="DUF502"/>
    <property type="match status" value="1"/>
</dbReference>
<feature type="transmembrane region" description="Helical" evidence="1">
    <location>
        <begin position="62"/>
        <end position="81"/>
    </location>
</feature>
<dbReference type="AlphaFoldDB" id="M1YV33"/>
<evidence type="ECO:0000313" key="2">
    <source>
        <dbReference type="EMBL" id="CCQ89152.1"/>
    </source>
</evidence>
<comment type="caution">
    <text evidence="2">The sequence shown here is derived from an EMBL/GenBank/DDBJ whole genome shotgun (WGS) entry which is preliminary data.</text>
</comment>
<dbReference type="PANTHER" id="PTHR31876:SF26">
    <property type="entry name" value="PROTEIN LIKE COV 2"/>
    <property type="match status" value="1"/>
</dbReference>
<evidence type="ECO:0000256" key="1">
    <source>
        <dbReference type="SAM" id="Phobius"/>
    </source>
</evidence>
<dbReference type="PANTHER" id="PTHR31876">
    <property type="entry name" value="COV-LIKE PROTEIN 1"/>
    <property type="match status" value="1"/>
</dbReference>
<dbReference type="InParanoid" id="M1YV33"/>
<dbReference type="Proteomes" id="UP000011704">
    <property type="component" value="Unassembled WGS sequence"/>
</dbReference>
<keyword evidence="1" id="KW-0812">Transmembrane</keyword>
<evidence type="ECO:0008006" key="4">
    <source>
        <dbReference type="Google" id="ProtNLM"/>
    </source>
</evidence>
<evidence type="ECO:0000313" key="3">
    <source>
        <dbReference type="Proteomes" id="UP000011704"/>
    </source>
</evidence>
<feature type="transmembrane region" description="Helical" evidence="1">
    <location>
        <begin position="12"/>
        <end position="34"/>
    </location>
</feature>
<dbReference type="InterPro" id="IPR007462">
    <property type="entry name" value="COV1-like"/>
</dbReference>
<keyword evidence="1" id="KW-0472">Membrane</keyword>
<dbReference type="HOGENOM" id="CLU_068050_1_1_0"/>
<dbReference type="RefSeq" id="WP_005005281.1">
    <property type="nucleotide sequence ID" value="NZ_HG422173.1"/>
</dbReference>
<keyword evidence="3" id="KW-1185">Reference proteome</keyword>
<name>M1YV33_NITG3</name>
<accession>M1YV33</accession>
<protein>
    <recommendedName>
        <fullName evidence="4">Transporter</fullName>
    </recommendedName>
</protein>
<gene>
    <name evidence="2" type="ORF">NITGR_10009</name>
</gene>
<reference evidence="2 3" key="1">
    <citation type="journal article" date="2013" name="Front. Microbiol.">
        <title>The genome of Nitrospina gracilis illuminates the metabolism and evolution of the major marine nitrite oxidizer.</title>
        <authorList>
            <person name="Luecker S."/>
            <person name="Nowka B."/>
            <person name="Rattei T."/>
            <person name="Spieck E."/>
            <person name="and Daims H."/>
        </authorList>
    </citation>
    <scope>NUCLEOTIDE SEQUENCE [LARGE SCALE GENOMIC DNA]</scope>
    <source>
        <strain evidence="2 3">3/211</strain>
    </source>
</reference>
<organism evidence="2 3">
    <name type="scientific">Nitrospina gracilis (strain 3/211)</name>
    <dbReference type="NCBI Taxonomy" id="1266370"/>
    <lineage>
        <taxon>Bacteria</taxon>
        <taxon>Pseudomonadati</taxon>
        <taxon>Nitrospinota/Tectimicrobiota group</taxon>
        <taxon>Nitrospinota</taxon>
        <taxon>Nitrospinia</taxon>
        <taxon>Nitrospinales</taxon>
        <taxon>Nitrospinaceae</taxon>
        <taxon>Nitrospina</taxon>
    </lineage>
</organism>
<dbReference type="STRING" id="1266370.NITGR_10009"/>
<sequence>MITDFKRRLRNIFITGLLVTLPIAFTVFILNFLFKTLDNWLSPMFTKLLIFAGAPIPPDFRLPGLGVIMTLLFIFLIGIFTKNIFGAKLVQVWETIVEKIPVVRSIYTGAKQVVTTIAQTDTKAFSKVVMVEFPRKGIYSLGFVTNETRGEVQALTDEDLINVFVPTTPNPTSGFLVFVPKEDVTVLSMTVEEGLKFIISCGIVTPPYIPGKEAEAKRNLPV</sequence>
<keyword evidence="1" id="KW-1133">Transmembrane helix</keyword>
<dbReference type="OrthoDB" id="9780267at2"/>